<dbReference type="EMBL" id="LBUU01000010">
    <property type="protein sequence ID" value="KKQ69717.1"/>
    <property type="molecule type" value="Genomic_DNA"/>
</dbReference>
<evidence type="ECO:0000313" key="2">
    <source>
        <dbReference type="Proteomes" id="UP000034022"/>
    </source>
</evidence>
<accession>A0A0G0JSV2</accession>
<organism evidence="1 2">
    <name type="scientific">Candidatus Falkowbacteria bacterium GW2011_GWE1_38_31</name>
    <dbReference type="NCBI Taxonomy" id="1618638"/>
    <lineage>
        <taxon>Bacteria</taxon>
        <taxon>Candidatus Falkowiibacteriota</taxon>
    </lineage>
</organism>
<sequence>MSVNNQKIAKKLIEILSTEKGYFGRVNTLGQKPSKYEYIGYALSEDFSVTLKNMNDTQKKTLIKAINYFEIHAGPLKSILVAAEKVSFSLFYEITWSQFMTVIMFGILEIVIKGDNKTLYNKGKKINDFLQENLSDKIKNDITERYCPNSFLIKKEKYKNFSEVICHLWDEIRSGFIHDGGIESRGLEWYLLEGIGTKEDPLTFKSDVPMQEFLQITWQAILNSFGYKGEIILPSYKK</sequence>
<protein>
    <submittedName>
        <fullName evidence="1">Uncharacterized protein</fullName>
    </submittedName>
</protein>
<dbReference type="Proteomes" id="UP000034022">
    <property type="component" value="Unassembled WGS sequence"/>
</dbReference>
<gene>
    <name evidence="1" type="ORF">US91_C0010G0013</name>
</gene>
<reference evidence="1 2" key="1">
    <citation type="journal article" date="2015" name="Nature">
        <title>rRNA introns, odd ribosomes, and small enigmatic genomes across a large radiation of phyla.</title>
        <authorList>
            <person name="Brown C.T."/>
            <person name="Hug L.A."/>
            <person name="Thomas B.C."/>
            <person name="Sharon I."/>
            <person name="Castelle C.J."/>
            <person name="Singh A."/>
            <person name="Wilkins M.J."/>
            <person name="Williams K.H."/>
            <person name="Banfield J.F."/>
        </authorList>
    </citation>
    <scope>NUCLEOTIDE SEQUENCE [LARGE SCALE GENOMIC DNA]</scope>
</reference>
<evidence type="ECO:0000313" key="1">
    <source>
        <dbReference type="EMBL" id="KKQ69717.1"/>
    </source>
</evidence>
<proteinExistence type="predicted"/>
<dbReference type="AlphaFoldDB" id="A0A0G0JSV2"/>
<comment type="caution">
    <text evidence="1">The sequence shown here is derived from an EMBL/GenBank/DDBJ whole genome shotgun (WGS) entry which is preliminary data.</text>
</comment>
<name>A0A0G0JSV2_9BACT</name>